<protein>
    <submittedName>
        <fullName evidence="2">Uncharacterized protein</fullName>
    </submittedName>
</protein>
<evidence type="ECO:0000313" key="1">
    <source>
        <dbReference type="Proteomes" id="UP000887565"/>
    </source>
</evidence>
<dbReference type="Proteomes" id="UP000887565">
    <property type="component" value="Unplaced"/>
</dbReference>
<accession>A0A915HIG4</accession>
<reference evidence="2" key="1">
    <citation type="submission" date="2022-11" db="UniProtKB">
        <authorList>
            <consortium name="WormBaseParasite"/>
        </authorList>
    </citation>
    <scope>IDENTIFICATION</scope>
</reference>
<keyword evidence="1" id="KW-1185">Reference proteome</keyword>
<proteinExistence type="predicted"/>
<name>A0A915HIG4_ROMCU</name>
<organism evidence="1 2">
    <name type="scientific">Romanomermis culicivorax</name>
    <name type="common">Nematode worm</name>
    <dbReference type="NCBI Taxonomy" id="13658"/>
    <lineage>
        <taxon>Eukaryota</taxon>
        <taxon>Metazoa</taxon>
        <taxon>Ecdysozoa</taxon>
        <taxon>Nematoda</taxon>
        <taxon>Enoplea</taxon>
        <taxon>Dorylaimia</taxon>
        <taxon>Mermithida</taxon>
        <taxon>Mermithoidea</taxon>
        <taxon>Mermithidae</taxon>
        <taxon>Romanomermis</taxon>
    </lineage>
</organism>
<dbReference type="AlphaFoldDB" id="A0A915HIG4"/>
<dbReference type="WBParaSite" id="nRc.2.0.1.t01803-RA">
    <property type="protein sequence ID" value="nRc.2.0.1.t01803-RA"/>
    <property type="gene ID" value="nRc.2.0.1.g01803"/>
</dbReference>
<sequence>MESFSRRQNFFDHFVENLRRRLTTLFAHFFRTAPFPSTAVVRRTISQASLSVDRRSLLPIYIRFCLLYELCESNRCLGENLEHKKLFVTYGRPYTEKVDQIRFPFTAWTGIDARLPSGSIAGKSKSFSSTTSNSGLASSYPDPKNCNYRIQI</sequence>
<evidence type="ECO:0000313" key="2">
    <source>
        <dbReference type="WBParaSite" id="nRc.2.0.1.t01803-RA"/>
    </source>
</evidence>